<dbReference type="EMBL" id="JADYXP020000004">
    <property type="protein sequence ID" value="KAL0126209.1"/>
    <property type="molecule type" value="Genomic_DNA"/>
</dbReference>
<comment type="caution">
    <text evidence="1">The sequence shown here is derived from an EMBL/GenBank/DDBJ whole genome shotgun (WGS) entry which is preliminary data.</text>
</comment>
<gene>
    <name evidence="1" type="ORF">PUN28_004972</name>
</gene>
<name>A0AAW2GH97_9HYME</name>
<evidence type="ECO:0000313" key="2">
    <source>
        <dbReference type="Proteomes" id="UP001430953"/>
    </source>
</evidence>
<dbReference type="Proteomes" id="UP001430953">
    <property type="component" value="Unassembled WGS sequence"/>
</dbReference>
<reference evidence="1 2" key="1">
    <citation type="submission" date="2023-03" db="EMBL/GenBank/DDBJ databases">
        <title>High recombination rates correlate with genetic variation in Cardiocondyla obscurior ants.</title>
        <authorList>
            <person name="Errbii M."/>
        </authorList>
    </citation>
    <scope>NUCLEOTIDE SEQUENCE [LARGE SCALE GENOMIC DNA]</scope>
    <source>
        <strain evidence="1">Alpha-2009</strain>
        <tissue evidence="1">Whole body</tissue>
    </source>
</reference>
<dbReference type="AlphaFoldDB" id="A0AAW2GH97"/>
<evidence type="ECO:0000313" key="1">
    <source>
        <dbReference type="EMBL" id="KAL0126209.1"/>
    </source>
</evidence>
<accession>A0AAW2GH97</accession>
<proteinExistence type="predicted"/>
<protein>
    <submittedName>
        <fullName evidence="1">Uncharacterized protein</fullName>
    </submittedName>
</protein>
<sequence length="55" mass="6758">MRREKTTFVRRECRNYLENFRRPTLECKGLKKKKKKENSLMIAISQLSTFHREVK</sequence>
<keyword evidence="2" id="KW-1185">Reference proteome</keyword>
<organism evidence="1 2">
    <name type="scientific">Cardiocondyla obscurior</name>
    <dbReference type="NCBI Taxonomy" id="286306"/>
    <lineage>
        <taxon>Eukaryota</taxon>
        <taxon>Metazoa</taxon>
        <taxon>Ecdysozoa</taxon>
        <taxon>Arthropoda</taxon>
        <taxon>Hexapoda</taxon>
        <taxon>Insecta</taxon>
        <taxon>Pterygota</taxon>
        <taxon>Neoptera</taxon>
        <taxon>Endopterygota</taxon>
        <taxon>Hymenoptera</taxon>
        <taxon>Apocrita</taxon>
        <taxon>Aculeata</taxon>
        <taxon>Formicoidea</taxon>
        <taxon>Formicidae</taxon>
        <taxon>Myrmicinae</taxon>
        <taxon>Cardiocondyla</taxon>
    </lineage>
</organism>